<evidence type="ECO:0000313" key="1">
    <source>
        <dbReference type="EMBL" id="KAE9385088.1"/>
    </source>
</evidence>
<dbReference type="AlphaFoldDB" id="A0A6A4GHX9"/>
<dbReference type="Proteomes" id="UP000799118">
    <property type="component" value="Unassembled WGS sequence"/>
</dbReference>
<sequence>MNDYSLKDDHFSLSYTFSSPSSFFHVLSAIKHSAFFCAFVSEFAATASYVLLRGGEEWVSVREAFWHHAKAKYAASPDEVDIVPVELVSVDYETNKETLTQLILNLTKHLPEYTNSCYRPLSLEPAGCFADEFS</sequence>
<accession>A0A6A4GHX9</accession>
<organism evidence="1 2">
    <name type="scientific">Gymnopus androsaceus JB14</name>
    <dbReference type="NCBI Taxonomy" id="1447944"/>
    <lineage>
        <taxon>Eukaryota</taxon>
        <taxon>Fungi</taxon>
        <taxon>Dikarya</taxon>
        <taxon>Basidiomycota</taxon>
        <taxon>Agaricomycotina</taxon>
        <taxon>Agaricomycetes</taxon>
        <taxon>Agaricomycetidae</taxon>
        <taxon>Agaricales</taxon>
        <taxon>Marasmiineae</taxon>
        <taxon>Omphalotaceae</taxon>
        <taxon>Gymnopus</taxon>
    </lineage>
</organism>
<gene>
    <name evidence="1" type="ORF">BT96DRAFT_1007379</name>
</gene>
<dbReference type="EMBL" id="ML770032">
    <property type="protein sequence ID" value="KAE9385088.1"/>
    <property type="molecule type" value="Genomic_DNA"/>
</dbReference>
<name>A0A6A4GHX9_9AGAR</name>
<proteinExistence type="predicted"/>
<reference evidence="1" key="1">
    <citation type="journal article" date="2019" name="Environ. Microbiol.">
        <title>Fungal ecological strategies reflected in gene transcription - a case study of two litter decomposers.</title>
        <authorList>
            <person name="Barbi F."/>
            <person name="Kohler A."/>
            <person name="Barry K."/>
            <person name="Baskaran P."/>
            <person name="Daum C."/>
            <person name="Fauchery L."/>
            <person name="Ihrmark K."/>
            <person name="Kuo A."/>
            <person name="LaButti K."/>
            <person name="Lipzen A."/>
            <person name="Morin E."/>
            <person name="Grigoriev I.V."/>
            <person name="Henrissat B."/>
            <person name="Lindahl B."/>
            <person name="Martin F."/>
        </authorList>
    </citation>
    <scope>NUCLEOTIDE SEQUENCE</scope>
    <source>
        <strain evidence="1">JB14</strain>
    </source>
</reference>
<keyword evidence="2" id="KW-1185">Reference proteome</keyword>
<evidence type="ECO:0000313" key="2">
    <source>
        <dbReference type="Proteomes" id="UP000799118"/>
    </source>
</evidence>
<protein>
    <submittedName>
        <fullName evidence="1">Uncharacterized protein</fullName>
    </submittedName>
</protein>